<gene>
    <name evidence="1" type="ORF">GQ607_013075</name>
</gene>
<dbReference type="EMBL" id="WOWK01000092">
    <property type="protein sequence ID" value="KAF0319710.1"/>
    <property type="molecule type" value="Genomic_DNA"/>
</dbReference>
<name>A0A8H3W4G3_9PEZI</name>
<accession>A0A8H3W4G3</accession>
<reference evidence="1 2" key="1">
    <citation type="submission" date="2019-12" db="EMBL/GenBank/DDBJ databases">
        <title>A genome sequence resource for the geographically widespread anthracnose pathogen Colletotrichum asianum.</title>
        <authorList>
            <person name="Meng Y."/>
        </authorList>
    </citation>
    <scope>NUCLEOTIDE SEQUENCE [LARGE SCALE GENOMIC DNA]</scope>
    <source>
        <strain evidence="1 2">ICMP 18580</strain>
    </source>
</reference>
<dbReference type="AlphaFoldDB" id="A0A8H3W4G3"/>
<comment type="caution">
    <text evidence="1">The sequence shown here is derived from an EMBL/GenBank/DDBJ whole genome shotgun (WGS) entry which is preliminary data.</text>
</comment>
<keyword evidence="2" id="KW-1185">Reference proteome</keyword>
<evidence type="ECO:0000313" key="2">
    <source>
        <dbReference type="Proteomes" id="UP000434172"/>
    </source>
</evidence>
<dbReference type="Proteomes" id="UP000434172">
    <property type="component" value="Unassembled WGS sequence"/>
</dbReference>
<organism evidence="1 2">
    <name type="scientific">Colletotrichum asianum</name>
    <dbReference type="NCBI Taxonomy" id="702518"/>
    <lineage>
        <taxon>Eukaryota</taxon>
        <taxon>Fungi</taxon>
        <taxon>Dikarya</taxon>
        <taxon>Ascomycota</taxon>
        <taxon>Pezizomycotina</taxon>
        <taxon>Sordariomycetes</taxon>
        <taxon>Hypocreomycetidae</taxon>
        <taxon>Glomerellales</taxon>
        <taxon>Glomerellaceae</taxon>
        <taxon>Colletotrichum</taxon>
        <taxon>Colletotrichum gloeosporioides species complex</taxon>
    </lineage>
</organism>
<dbReference type="OrthoDB" id="4857793at2759"/>
<proteinExistence type="predicted"/>
<protein>
    <submittedName>
        <fullName evidence="1">Uncharacterized protein</fullName>
    </submittedName>
</protein>
<evidence type="ECO:0000313" key="1">
    <source>
        <dbReference type="EMBL" id="KAF0319710.1"/>
    </source>
</evidence>
<sequence length="260" mass="30089">MISRTLFLLTSRRDYLPPGFANERFGQRNAAIQDTSSKSHVLKHVADVESCAPSYASTIIFAMMSGSLGLATIALWFLPRYYPAREPSPPVPFHFNVSRTNISLGMYRKTLHLELPLRILPVREILSQAKDEQDLRLHETLALVDSFCQFKARIRRFSKRQRDEEFEIVRGEMLQDWHSMKTRALQCTPRVIDPISGTQGIALVYKTLEDSVQVQSCKLDEWDQHGILRWHFGLKEAFRAMLLPTYITYLTEDDIDRARE</sequence>